<comment type="caution">
    <text evidence="4">The sequence shown here is derived from an EMBL/GenBank/DDBJ whole genome shotgun (WGS) entry which is preliminary data.</text>
</comment>
<dbReference type="InterPro" id="IPR027417">
    <property type="entry name" value="P-loop_NTPase"/>
</dbReference>
<reference evidence="4 5" key="1">
    <citation type="submission" date="2021-09" db="EMBL/GenBank/DDBJ databases">
        <title>Genomic insights and catalytic innovation underlie evolution of tropane alkaloids biosynthesis.</title>
        <authorList>
            <person name="Wang Y.-J."/>
            <person name="Tian T."/>
            <person name="Huang J.-P."/>
            <person name="Huang S.-X."/>
        </authorList>
    </citation>
    <scope>NUCLEOTIDE SEQUENCE [LARGE SCALE GENOMIC DNA]</scope>
    <source>
        <strain evidence="4">KIB-2018</strain>
        <tissue evidence="4">Leaf</tissue>
    </source>
</reference>
<evidence type="ECO:0000259" key="3">
    <source>
        <dbReference type="Pfam" id="PF23598"/>
    </source>
</evidence>
<dbReference type="SUPFAM" id="SSF52058">
    <property type="entry name" value="L domain-like"/>
    <property type="match status" value="1"/>
</dbReference>
<dbReference type="InterPro" id="IPR042197">
    <property type="entry name" value="Apaf_helical"/>
</dbReference>
<dbReference type="GO" id="GO:0006952">
    <property type="term" value="P:defense response"/>
    <property type="evidence" value="ECO:0007669"/>
    <property type="project" value="UniProtKB-KW"/>
</dbReference>
<dbReference type="PANTHER" id="PTHR36766">
    <property type="entry name" value="PLANT BROAD-SPECTRUM MILDEW RESISTANCE PROTEIN RPW8"/>
    <property type="match status" value="1"/>
</dbReference>
<organism evidence="4 5">
    <name type="scientific">Erythroxylum novogranatense</name>
    <dbReference type="NCBI Taxonomy" id="1862640"/>
    <lineage>
        <taxon>Eukaryota</taxon>
        <taxon>Viridiplantae</taxon>
        <taxon>Streptophyta</taxon>
        <taxon>Embryophyta</taxon>
        <taxon>Tracheophyta</taxon>
        <taxon>Spermatophyta</taxon>
        <taxon>Magnoliopsida</taxon>
        <taxon>eudicotyledons</taxon>
        <taxon>Gunneridae</taxon>
        <taxon>Pentapetalae</taxon>
        <taxon>rosids</taxon>
        <taxon>fabids</taxon>
        <taxon>Malpighiales</taxon>
        <taxon>Erythroxylaceae</taxon>
        <taxon>Erythroxylum</taxon>
    </lineage>
</organism>
<dbReference type="PANTHER" id="PTHR36766:SF3">
    <property type="entry name" value="RPW8 DOMAIN-CONTAINING PROTEIN"/>
    <property type="match status" value="1"/>
</dbReference>
<dbReference type="InterPro" id="IPR055414">
    <property type="entry name" value="LRR_R13L4/SHOC2-like"/>
</dbReference>
<dbReference type="Proteomes" id="UP001159364">
    <property type="component" value="Linkage Group LG03"/>
</dbReference>
<dbReference type="InterPro" id="IPR032675">
    <property type="entry name" value="LRR_dom_sf"/>
</dbReference>
<accession>A0AAV8TVE9</accession>
<dbReference type="Gene3D" id="1.10.8.430">
    <property type="entry name" value="Helical domain of apoptotic protease-activating factors"/>
    <property type="match status" value="1"/>
</dbReference>
<dbReference type="SUPFAM" id="SSF52540">
    <property type="entry name" value="P-loop containing nucleoside triphosphate hydrolases"/>
    <property type="match status" value="1"/>
</dbReference>
<name>A0AAV8TVE9_9ROSI</name>
<keyword evidence="1" id="KW-0677">Repeat</keyword>
<evidence type="ECO:0000256" key="2">
    <source>
        <dbReference type="ARBA" id="ARBA00022821"/>
    </source>
</evidence>
<protein>
    <recommendedName>
        <fullName evidence="3">Disease resistance R13L4/SHOC-2-like LRR domain-containing protein</fullName>
    </recommendedName>
</protein>
<sequence length="556" mass="63938">MGYVAPEFEDDEDAFNRLKLLLKHVAEPTLFILDNVWPGSDSLLDNFSFQLPDYKLLVTSISTFPRFDCTQKLEPLNFEDSMHLFCYSAGLQEGSSYVDEELVTKVVKACNGFPLALKVVGRSLYRQPPAIWRNRLKEWSKSGSLFETNKEILKCLKSSFDALDDTVVKDCYMDLGSFPEGQFISATALIDIWAELYKLEEDEMTSYLHKLSTLSLVDLAFKRKDGSEIEGYYEDHFVMQHDLLRGMVNHLSNLDPIEERKRLVVDLVDRKFPDWWCQLKQPSFNARLLSFYTDETFSSSWCNMQAPEVEVLILNFRAKKYTLPRFTEMENLKALIVTNYGVGNAEIINFELLSNLEKLRRIRMEQVLIPSITLNSGQLKSLQKLSLFMCTMGQDFSHDSIQISDRLPNLEEINIGYCSNLVVLPVGMCEAVKLKRLSITYCNRLSKLPKEIGKLVDLQLLRLRSCINLLGLPDTIWSFDKLNTLDIADCLSIRKLPDGIGDLRCLRKLYMNGCSKCELPKSVINLRELKHVVCDEETAKSWEPIKHRFSNLRIGE</sequence>
<proteinExistence type="predicted"/>
<dbReference type="PRINTS" id="PR00364">
    <property type="entry name" value="DISEASERSIST"/>
</dbReference>
<dbReference type="Pfam" id="PF23598">
    <property type="entry name" value="LRR_14"/>
    <property type="match status" value="1"/>
</dbReference>
<dbReference type="GO" id="GO:0043531">
    <property type="term" value="F:ADP binding"/>
    <property type="evidence" value="ECO:0007669"/>
    <property type="project" value="InterPro"/>
</dbReference>
<feature type="domain" description="Disease resistance R13L4/SHOC-2-like LRR" evidence="3">
    <location>
        <begin position="428"/>
        <end position="533"/>
    </location>
</feature>
<dbReference type="EMBL" id="JAIWQS010000003">
    <property type="protein sequence ID" value="KAJ8770818.1"/>
    <property type="molecule type" value="Genomic_DNA"/>
</dbReference>
<evidence type="ECO:0000313" key="5">
    <source>
        <dbReference type="Proteomes" id="UP001159364"/>
    </source>
</evidence>
<gene>
    <name evidence="4" type="ORF">K2173_021465</name>
</gene>
<dbReference type="AlphaFoldDB" id="A0AAV8TVE9"/>
<dbReference type="Gene3D" id="3.80.10.10">
    <property type="entry name" value="Ribonuclease Inhibitor"/>
    <property type="match status" value="1"/>
</dbReference>
<keyword evidence="5" id="KW-1185">Reference proteome</keyword>
<evidence type="ECO:0000313" key="4">
    <source>
        <dbReference type="EMBL" id="KAJ8770818.1"/>
    </source>
</evidence>
<evidence type="ECO:0000256" key="1">
    <source>
        <dbReference type="ARBA" id="ARBA00022737"/>
    </source>
</evidence>
<keyword evidence="2" id="KW-0611">Plant defense</keyword>